<sequence>MIEPVTIDLADGINWLLQSVYEISDPWLARLKEKLGDVGGEYDLEADTLYQELRSEVDVIIDDIYGLPDDWVSVLANRLQGYFEIGIGEKGEKGDPGLPGAQGIPGVPGVKGEPGFTHFGQLITDYQSERINRNLVDRKNRLPHGREKAFNPIKQTAGQLL</sequence>
<protein>
    <submittedName>
        <fullName evidence="2">Uncharacterized protein</fullName>
    </submittedName>
</protein>
<proteinExistence type="predicted"/>
<feature type="region of interest" description="Disordered" evidence="1">
    <location>
        <begin position="142"/>
        <end position="161"/>
    </location>
</feature>
<dbReference type="EMBL" id="BARW01018577">
    <property type="protein sequence ID" value="GAJ00473.1"/>
    <property type="molecule type" value="Genomic_DNA"/>
</dbReference>
<dbReference type="AlphaFoldDB" id="X1T5A1"/>
<evidence type="ECO:0000313" key="2">
    <source>
        <dbReference type="EMBL" id="GAJ00473.1"/>
    </source>
</evidence>
<dbReference type="Gene3D" id="1.20.5.320">
    <property type="entry name" value="6-Phosphogluconate Dehydrogenase, domain 3"/>
    <property type="match status" value="1"/>
</dbReference>
<evidence type="ECO:0000256" key="1">
    <source>
        <dbReference type="SAM" id="MobiDB-lite"/>
    </source>
</evidence>
<organism evidence="2">
    <name type="scientific">marine sediment metagenome</name>
    <dbReference type="NCBI Taxonomy" id="412755"/>
    <lineage>
        <taxon>unclassified sequences</taxon>
        <taxon>metagenomes</taxon>
        <taxon>ecological metagenomes</taxon>
    </lineage>
</organism>
<gene>
    <name evidence="2" type="ORF">S12H4_31780</name>
</gene>
<comment type="caution">
    <text evidence="2">The sequence shown here is derived from an EMBL/GenBank/DDBJ whole genome shotgun (WGS) entry which is preliminary data.</text>
</comment>
<reference evidence="2" key="1">
    <citation type="journal article" date="2014" name="Front. Microbiol.">
        <title>High frequency of phylogenetically diverse reductive dehalogenase-homologous genes in deep subseafloor sedimentary metagenomes.</title>
        <authorList>
            <person name="Kawai M."/>
            <person name="Futagami T."/>
            <person name="Toyoda A."/>
            <person name="Takaki Y."/>
            <person name="Nishi S."/>
            <person name="Hori S."/>
            <person name="Arai W."/>
            <person name="Tsubouchi T."/>
            <person name="Morono Y."/>
            <person name="Uchiyama I."/>
            <person name="Ito T."/>
            <person name="Fujiyama A."/>
            <person name="Inagaki F."/>
            <person name="Takami H."/>
        </authorList>
    </citation>
    <scope>NUCLEOTIDE SEQUENCE</scope>
    <source>
        <strain evidence="2">Expedition CK06-06</strain>
    </source>
</reference>
<name>X1T5A1_9ZZZZ</name>
<accession>X1T5A1</accession>